<gene>
    <name evidence="6" type="ORF">HPB48_020605</name>
</gene>
<dbReference type="PANTHER" id="PTHR10751">
    <property type="entry name" value="GUANYLATE BINDING PROTEIN"/>
    <property type="match status" value="1"/>
</dbReference>
<sequence>MADHGNIGRPIQILRLEDGSHFSFDIDALREILLAGHVKNLPVVVVAIAGKFRKGKSFLMNFFLQYMRNRTQEEWMIDPNEPQQGFRWRSGSDRETKGIWIWSDVFVVTTTEGRKVAVLFLDSQGTFDCESTVKDCAKIFAFSAMASSVLIYNLQNNLDEADLQHLQLFTQYGRLAMEVAATKSFTGLLSDIDDDFKEVLRVLVPSVLSQIRWIYCFTLRYVCWVRLSLSYFIRFLQRQVEIFHNDTLPEPRSMFEATADANNFMAVQRAIDHYRNGMEKELQGAKQYLDDKSLREKHQQMEESALELFDNVQNLGGVTHSKHLKDELKKVKIRPQYLAFLLSGRNKLF</sequence>
<keyword evidence="7" id="KW-1185">Reference proteome</keyword>
<dbReference type="OrthoDB" id="7788754at2759"/>
<dbReference type="Gene3D" id="3.40.50.300">
    <property type="entry name" value="P-loop containing nucleotide triphosphate hydrolases"/>
    <property type="match status" value="1"/>
</dbReference>
<comment type="similarity">
    <text evidence="4">Belongs to the TRAFAC class dynamin-like GTPase superfamily. GB1/RHD3 GTPase family.</text>
</comment>
<keyword evidence="2" id="KW-0378">Hydrolase</keyword>
<feature type="domain" description="GB1/RHD3-type G" evidence="5">
    <location>
        <begin position="40"/>
        <end position="186"/>
    </location>
</feature>
<dbReference type="InterPro" id="IPR015894">
    <property type="entry name" value="Guanylate-bd_N"/>
</dbReference>
<keyword evidence="3" id="KW-0342">GTP-binding</keyword>
<keyword evidence="1" id="KW-0547">Nucleotide-binding</keyword>
<organism evidence="6 7">
    <name type="scientific">Haemaphysalis longicornis</name>
    <name type="common">Bush tick</name>
    <dbReference type="NCBI Taxonomy" id="44386"/>
    <lineage>
        <taxon>Eukaryota</taxon>
        <taxon>Metazoa</taxon>
        <taxon>Ecdysozoa</taxon>
        <taxon>Arthropoda</taxon>
        <taxon>Chelicerata</taxon>
        <taxon>Arachnida</taxon>
        <taxon>Acari</taxon>
        <taxon>Parasitiformes</taxon>
        <taxon>Ixodida</taxon>
        <taxon>Ixodoidea</taxon>
        <taxon>Ixodidae</taxon>
        <taxon>Haemaphysalinae</taxon>
        <taxon>Haemaphysalis</taxon>
    </lineage>
</organism>
<dbReference type="EMBL" id="JABSTR010000010">
    <property type="protein sequence ID" value="KAH9380054.1"/>
    <property type="molecule type" value="Genomic_DNA"/>
</dbReference>
<dbReference type="PROSITE" id="PS51715">
    <property type="entry name" value="G_GB1_RHD3"/>
    <property type="match status" value="1"/>
</dbReference>
<dbReference type="Pfam" id="PF02841">
    <property type="entry name" value="GBP_C"/>
    <property type="match status" value="1"/>
</dbReference>
<evidence type="ECO:0000313" key="7">
    <source>
        <dbReference type="Proteomes" id="UP000821853"/>
    </source>
</evidence>
<dbReference type="Proteomes" id="UP000821853">
    <property type="component" value="Chromosome 8"/>
</dbReference>
<dbReference type="SUPFAM" id="SSF48340">
    <property type="entry name" value="Interferon-induced guanylate-binding protein 1 (GBP1), C-terminal domain"/>
    <property type="match status" value="1"/>
</dbReference>
<protein>
    <recommendedName>
        <fullName evidence="5">GB1/RHD3-type G domain-containing protein</fullName>
    </recommendedName>
</protein>
<comment type="caution">
    <text evidence="6">The sequence shown here is derived from an EMBL/GenBank/DDBJ whole genome shotgun (WGS) entry which is preliminary data.</text>
</comment>
<proteinExistence type="inferred from homology"/>
<evidence type="ECO:0000256" key="1">
    <source>
        <dbReference type="ARBA" id="ARBA00022741"/>
    </source>
</evidence>
<dbReference type="InterPro" id="IPR036543">
    <property type="entry name" value="Guanylate-bd_C_sf"/>
</dbReference>
<dbReference type="GO" id="GO:0005525">
    <property type="term" value="F:GTP binding"/>
    <property type="evidence" value="ECO:0007669"/>
    <property type="project" value="UniProtKB-KW"/>
</dbReference>
<dbReference type="Gene3D" id="1.20.58.420">
    <property type="entry name" value="AHSP"/>
    <property type="match status" value="1"/>
</dbReference>
<reference evidence="6 7" key="1">
    <citation type="journal article" date="2020" name="Cell">
        <title>Large-Scale Comparative Analyses of Tick Genomes Elucidate Their Genetic Diversity and Vector Capacities.</title>
        <authorList>
            <consortium name="Tick Genome and Microbiome Consortium (TIGMIC)"/>
            <person name="Jia N."/>
            <person name="Wang J."/>
            <person name="Shi W."/>
            <person name="Du L."/>
            <person name="Sun Y."/>
            <person name="Zhan W."/>
            <person name="Jiang J.F."/>
            <person name="Wang Q."/>
            <person name="Zhang B."/>
            <person name="Ji P."/>
            <person name="Bell-Sakyi L."/>
            <person name="Cui X.M."/>
            <person name="Yuan T.T."/>
            <person name="Jiang B.G."/>
            <person name="Yang W.F."/>
            <person name="Lam T.T."/>
            <person name="Chang Q.C."/>
            <person name="Ding S.J."/>
            <person name="Wang X.J."/>
            <person name="Zhu J.G."/>
            <person name="Ruan X.D."/>
            <person name="Zhao L."/>
            <person name="Wei J.T."/>
            <person name="Ye R.Z."/>
            <person name="Que T.C."/>
            <person name="Du C.H."/>
            <person name="Zhou Y.H."/>
            <person name="Cheng J.X."/>
            <person name="Dai P.F."/>
            <person name="Guo W.B."/>
            <person name="Han X.H."/>
            <person name="Huang E.J."/>
            <person name="Li L.F."/>
            <person name="Wei W."/>
            <person name="Gao Y.C."/>
            <person name="Liu J.Z."/>
            <person name="Shao H.Z."/>
            <person name="Wang X."/>
            <person name="Wang C.C."/>
            <person name="Yang T.C."/>
            <person name="Huo Q.B."/>
            <person name="Li W."/>
            <person name="Chen H.Y."/>
            <person name="Chen S.E."/>
            <person name="Zhou L.G."/>
            <person name="Ni X.B."/>
            <person name="Tian J.H."/>
            <person name="Sheng Y."/>
            <person name="Liu T."/>
            <person name="Pan Y.S."/>
            <person name="Xia L.Y."/>
            <person name="Li J."/>
            <person name="Zhao F."/>
            <person name="Cao W.C."/>
        </authorList>
    </citation>
    <scope>NUCLEOTIDE SEQUENCE [LARGE SCALE GENOMIC DNA]</scope>
    <source>
        <strain evidence="6">HaeL-2018</strain>
    </source>
</reference>
<dbReference type="Pfam" id="PF02263">
    <property type="entry name" value="GBP"/>
    <property type="match status" value="1"/>
</dbReference>
<dbReference type="OMA" id="GEWAQIL"/>
<dbReference type="InterPro" id="IPR030386">
    <property type="entry name" value="G_GB1_RHD3_dom"/>
</dbReference>
<dbReference type="VEuPathDB" id="VectorBase:HLOH_045591"/>
<evidence type="ECO:0000256" key="2">
    <source>
        <dbReference type="ARBA" id="ARBA00022801"/>
    </source>
</evidence>
<dbReference type="SUPFAM" id="SSF52540">
    <property type="entry name" value="P-loop containing nucleoside triphosphate hydrolases"/>
    <property type="match status" value="1"/>
</dbReference>
<dbReference type="InterPro" id="IPR003191">
    <property type="entry name" value="Guanylate-bd/ATL_C"/>
</dbReference>
<dbReference type="AlphaFoldDB" id="A0A9J6GNL7"/>
<accession>A0A9J6GNL7</accession>
<dbReference type="InterPro" id="IPR027417">
    <property type="entry name" value="P-loop_NTPase"/>
</dbReference>
<evidence type="ECO:0000256" key="4">
    <source>
        <dbReference type="PROSITE-ProRule" id="PRU01052"/>
    </source>
</evidence>
<name>A0A9J6GNL7_HAELO</name>
<evidence type="ECO:0000259" key="5">
    <source>
        <dbReference type="PROSITE" id="PS51715"/>
    </source>
</evidence>
<evidence type="ECO:0000313" key="6">
    <source>
        <dbReference type="EMBL" id="KAH9380054.1"/>
    </source>
</evidence>
<evidence type="ECO:0000256" key="3">
    <source>
        <dbReference type="ARBA" id="ARBA00023134"/>
    </source>
</evidence>
<dbReference type="GO" id="GO:0003924">
    <property type="term" value="F:GTPase activity"/>
    <property type="evidence" value="ECO:0007669"/>
    <property type="project" value="InterPro"/>
</dbReference>